<reference evidence="2" key="2">
    <citation type="submission" date="2024-10" db="UniProtKB">
        <authorList>
            <consortium name="EnsemblProtists"/>
        </authorList>
    </citation>
    <scope>IDENTIFICATION</scope>
</reference>
<feature type="compositionally biased region" description="Basic residues" evidence="1">
    <location>
        <begin position="173"/>
        <end position="186"/>
    </location>
</feature>
<feature type="compositionally biased region" description="Basic and acidic residues" evidence="1">
    <location>
        <begin position="154"/>
        <end position="169"/>
    </location>
</feature>
<dbReference type="EnsemblProtists" id="EOD29266">
    <property type="protein sequence ID" value="EOD29266"/>
    <property type="gene ID" value="EMIHUDRAFT_434637"/>
</dbReference>
<feature type="region of interest" description="Disordered" evidence="1">
    <location>
        <begin position="66"/>
        <end position="98"/>
    </location>
</feature>
<name>A0A0D3K0I1_EMIH1</name>
<evidence type="ECO:0000256" key="1">
    <source>
        <dbReference type="SAM" id="MobiDB-lite"/>
    </source>
</evidence>
<dbReference type="PaxDb" id="2903-EOD29266"/>
<accession>A0A0D3K0I1</accession>
<feature type="compositionally biased region" description="Gly residues" evidence="1">
    <location>
        <begin position="132"/>
        <end position="143"/>
    </location>
</feature>
<feature type="region of interest" description="Disordered" evidence="1">
    <location>
        <begin position="118"/>
        <end position="213"/>
    </location>
</feature>
<feature type="compositionally biased region" description="Low complexity" evidence="1">
    <location>
        <begin position="144"/>
        <end position="153"/>
    </location>
</feature>
<sequence>MLWVLGLATNVCSRTGGSRFGRRRRRGRHVLRLRLRRSERLALERHPGPAAAPLWRAHGPVSAAAAAESRDRIVGGGDAGGGRRSRPQRAGAVGLAHRRRRLWRRGGRARPRNLHVRVGAGGLGLGEPAEGGTRGRAGVGGGDARPPAGGAPRPARDCAREAARADRLARQGRGGRGRGEKRRQGRRRECQRAQPADERRGQALQEGSRRRRAPALCRRDVADRVAGLARHRRQAQRLCAHRRRQGPRRRGRRLFRRLFRRQAHARPPAACPGQLTGRCCPKEAAAATFAFGAVRWPCAADRSTRVVPLSL</sequence>
<protein>
    <submittedName>
        <fullName evidence="2">Uncharacterized protein</fullName>
    </submittedName>
</protein>
<evidence type="ECO:0000313" key="3">
    <source>
        <dbReference type="Proteomes" id="UP000013827"/>
    </source>
</evidence>
<organism evidence="2 3">
    <name type="scientific">Emiliania huxleyi (strain CCMP1516)</name>
    <dbReference type="NCBI Taxonomy" id="280463"/>
    <lineage>
        <taxon>Eukaryota</taxon>
        <taxon>Haptista</taxon>
        <taxon>Haptophyta</taxon>
        <taxon>Prymnesiophyceae</taxon>
        <taxon>Isochrysidales</taxon>
        <taxon>Noelaerhabdaceae</taxon>
        <taxon>Emiliania</taxon>
    </lineage>
</organism>
<reference evidence="3" key="1">
    <citation type="journal article" date="2013" name="Nature">
        <title>Pan genome of the phytoplankton Emiliania underpins its global distribution.</title>
        <authorList>
            <person name="Read B.A."/>
            <person name="Kegel J."/>
            <person name="Klute M.J."/>
            <person name="Kuo A."/>
            <person name="Lefebvre S.C."/>
            <person name="Maumus F."/>
            <person name="Mayer C."/>
            <person name="Miller J."/>
            <person name="Monier A."/>
            <person name="Salamov A."/>
            <person name="Young J."/>
            <person name="Aguilar M."/>
            <person name="Claverie J.M."/>
            <person name="Frickenhaus S."/>
            <person name="Gonzalez K."/>
            <person name="Herman E.K."/>
            <person name="Lin Y.C."/>
            <person name="Napier J."/>
            <person name="Ogata H."/>
            <person name="Sarno A.F."/>
            <person name="Shmutz J."/>
            <person name="Schroeder D."/>
            <person name="de Vargas C."/>
            <person name="Verret F."/>
            <person name="von Dassow P."/>
            <person name="Valentin K."/>
            <person name="Van de Peer Y."/>
            <person name="Wheeler G."/>
            <person name="Dacks J.B."/>
            <person name="Delwiche C.F."/>
            <person name="Dyhrman S.T."/>
            <person name="Glockner G."/>
            <person name="John U."/>
            <person name="Richards T."/>
            <person name="Worden A.Z."/>
            <person name="Zhang X."/>
            <person name="Grigoriev I.V."/>
            <person name="Allen A.E."/>
            <person name="Bidle K."/>
            <person name="Borodovsky M."/>
            <person name="Bowler C."/>
            <person name="Brownlee C."/>
            <person name="Cock J.M."/>
            <person name="Elias M."/>
            <person name="Gladyshev V.N."/>
            <person name="Groth M."/>
            <person name="Guda C."/>
            <person name="Hadaegh A."/>
            <person name="Iglesias-Rodriguez M.D."/>
            <person name="Jenkins J."/>
            <person name="Jones B.M."/>
            <person name="Lawson T."/>
            <person name="Leese F."/>
            <person name="Lindquist E."/>
            <person name="Lobanov A."/>
            <person name="Lomsadze A."/>
            <person name="Malik S.B."/>
            <person name="Marsh M.E."/>
            <person name="Mackinder L."/>
            <person name="Mock T."/>
            <person name="Mueller-Roeber B."/>
            <person name="Pagarete A."/>
            <person name="Parker M."/>
            <person name="Probert I."/>
            <person name="Quesneville H."/>
            <person name="Raines C."/>
            <person name="Rensing S.A."/>
            <person name="Riano-Pachon D.M."/>
            <person name="Richier S."/>
            <person name="Rokitta S."/>
            <person name="Shiraiwa Y."/>
            <person name="Soanes D.M."/>
            <person name="van der Giezen M."/>
            <person name="Wahlund T.M."/>
            <person name="Williams B."/>
            <person name="Wilson W."/>
            <person name="Wolfe G."/>
            <person name="Wurch L.L."/>
        </authorList>
    </citation>
    <scope>NUCLEOTIDE SEQUENCE</scope>
</reference>
<keyword evidence="3" id="KW-1185">Reference proteome</keyword>
<evidence type="ECO:0000313" key="2">
    <source>
        <dbReference type="EnsemblProtists" id="EOD29266"/>
    </source>
</evidence>
<proteinExistence type="predicted"/>
<dbReference type="Proteomes" id="UP000013827">
    <property type="component" value="Unassembled WGS sequence"/>
</dbReference>
<feature type="compositionally biased region" description="Basic and acidic residues" evidence="1">
    <location>
        <begin position="187"/>
        <end position="201"/>
    </location>
</feature>
<dbReference type="AlphaFoldDB" id="A0A0D3K0I1"/>